<feature type="domain" description="Metallo-beta-lactamase" evidence="6">
    <location>
        <begin position="45"/>
        <end position="246"/>
    </location>
</feature>
<dbReference type="Proteomes" id="UP000072741">
    <property type="component" value="Unassembled WGS sequence"/>
</dbReference>
<dbReference type="AlphaFoldDB" id="A0A147GX97"/>
<protein>
    <recommendedName>
        <fullName evidence="6">Metallo-beta-lactamase domain-containing protein</fullName>
    </recommendedName>
</protein>
<dbReference type="PATRIC" id="fig|433924.3.peg.3955"/>
<dbReference type="SMART" id="SM00849">
    <property type="entry name" value="Lactamase_B"/>
    <property type="match status" value="1"/>
</dbReference>
<evidence type="ECO:0000259" key="6">
    <source>
        <dbReference type="SMART" id="SM00849"/>
    </source>
</evidence>
<dbReference type="GO" id="GO:0046872">
    <property type="term" value="F:metal ion binding"/>
    <property type="evidence" value="ECO:0007669"/>
    <property type="project" value="UniProtKB-KW"/>
</dbReference>
<organism evidence="7 8">
    <name type="scientific">Pseudacidovorax intermedius</name>
    <dbReference type="NCBI Taxonomy" id="433924"/>
    <lineage>
        <taxon>Bacteria</taxon>
        <taxon>Pseudomonadati</taxon>
        <taxon>Pseudomonadota</taxon>
        <taxon>Betaproteobacteria</taxon>
        <taxon>Burkholderiales</taxon>
        <taxon>Comamonadaceae</taxon>
        <taxon>Pseudacidovorax</taxon>
    </lineage>
</organism>
<evidence type="ECO:0000313" key="7">
    <source>
        <dbReference type="EMBL" id="KTT22283.1"/>
    </source>
</evidence>
<evidence type="ECO:0000313" key="8">
    <source>
        <dbReference type="Proteomes" id="UP000072741"/>
    </source>
</evidence>
<dbReference type="RefSeq" id="WP_058641832.1">
    <property type="nucleotide sequence ID" value="NZ_LDSL01000059.1"/>
</dbReference>
<dbReference type="PANTHER" id="PTHR42978:SF7">
    <property type="entry name" value="METALLO-HYDROLASE RV2300C-RELATED"/>
    <property type="match status" value="1"/>
</dbReference>
<comment type="similarity">
    <text evidence="2">Belongs to the metallo-beta-lactamase superfamily.</text>
</comment>
<gene>
    <name evidence="7" type="ORF">NS331_09820</name>
</gene>
<accession>A0A147GX97</accession>
<keyword evidence="3" id="KW-0479">Metal-binding</keyword>
<evidence type="ECO:0000256" key="2">
    <source>
        <dbReference type="ARBA" id="ARBA00007749"/>
    </source>
</evidence>
<reference evidence="7 8" key="1">
    <citation type="journal article" date="2016" name="Front. Microbiol.">
        <title>Genomic Resource of Rice Seed Associated Bacteria.</title>
        <authorList>
            <person name="Midha S."/>
            <person name="Bansal K."/>
            <person name="Sharma S."/>
            <person name="Kumar N."/>
            <person name="Patil P.P."/>
            <person name="Chaudhry V."/>
            <person name="Patil P.B."/>
        </authorList>
    </citation>
    <scope>NUCLEOTIDE SEQUENCE [LARGE SCALE GENOMIC DNA]</scope>
    <source>
        <strain evidence="7 8">NS331</strain>
    </source>
</reference>
<keyword evidence="4" id="KW-0378">Hydrolase</keyword>
<name>A0A147GX97_9BURK</name>
<dbReference type="CDD" id="cd07729">
    <property type="entry name" value="AHL_lactonase_MBL-fold"/>
    <property type="match status" value="1"/>
</dbReference>
<dbReference type="GO" id="GO:0016787">
    <property type="term" value="F:hydrolase activity"/>
    <property type="evidence" value="ECO:0007669"/>
    <property type="project" value="UniProtKB-KW"/>
</dbReference>
<proteinExistence type="inferred from homology"/>
<evidence type="ECO:0000256" key="5">
    <source>
        <dbReference type="ARBA" id="ARBA00022833"/>
    </source>
</evidence>
<dbReference type="OrthoDB" id="5443440at2"/>
<sequence>MTDDPRPACAVQHEVYAIRYGHHQRVAAQNFIEAPADPQAPMPMDYFVWLIKCADGRHVVVDTGFDAQAAARRGREMLRPPEQGLARLGVEAAEVDDVVITHLHYDHAGATATYPRATFWVQEKELGFTTGKYMCHSFFRLAYEQRDVHAMVGHLFDQRVHVVDGDAELRPGIRLRWVGGHTAGLQVVQVHTAAGWVVLASDLFHYYANRDKGSPFPIVYRPDQSLEAFGRVGAWASDAALIVPGHDPLVMQRFARDVRDADFSVRLWEPLSAP</sequence>
<evidence type="ECO:0000256" key="3">
    <source>
        <dbReference type="ARBA" id="ARBA00022723"/>
    </source>
</evidence>
<comment type="cofactor">
    <cofactor evidence="1">
        <name>Zn(2+)</name>
        <dbReference type="ChEBI" id="CHEBI:29105"/>
    </cofactor>
</comment>
<dbReference type="Gene3D" id="3.60.15.10">
    <property type="entry name" value="Ribonuclease Z/Hydroxyacylglutathione hydrolase-like"/>
    <property type="match status" value="1"/>
</dbReference>
<keyword evidence="8" id="KW-1185">Reference proteome</keyword>
<dbReference type="InterPro" id="IPR036866">
    <property type="entry name" value="RibonucZ/Hydroxyglut_hydro"/>
</dbReference>
<dbReference type="InterPro" id="IPR051013">
    <property type="entry name" value="MBL_superfamily_lactonases"/>
</dbReference>
<evidence type="ECO:0000256" key="4">
    <source>
        <dbReference type="ARBA" id="ARBA00022801"/>
    </source>
</evidence>
<keyword evidence="5" id="KW-0862">Zinc</keyword>
<dbReference type="PANTHER" id="PTHR42978">
    <property type="entry name" value="QUORUM-QUENCHING LACTONASE YTNP-RELATED-RELATED"/>
    <property type="match status" value="1"/>
</dbReference>
<dbReference type="SUPFAM" id="SSF56281">
    <property type="entry name" value="Metallo-hydrolase/oxidoreductase"/>
    <property type="match status" value="1"/>
</dbReference>
<dbReference type="InterPro" id="IPR001279">
    <property type="entry name" value="Metallo-B-lactamas"/>
</dbReference>
<dbReference type="Pfam" id="PF00753">
    <property type="entry name" value="Lactamase_B"/>
    <property type="match status" value="1"/>
</dbReference>
<evidence type="ECO:0000256" key="1">
    <source>
        <dbReference type="ARBA" id="ARBA00001947"/>
    </source>
</evidence>
<dbReference type="EMBL" id="LDSL01000059">
    <property type="protein sequence ID" value="KTT22283.1"/>
    <property type="molecule type" value="Genomic_DNA"/>
</dbReference>
<comment type="caution">
    <text evidence="7">The sequence shown here is derived from an EMBL/GenBank/DDBJ whole genome shotgun (WGS) entry which is preliminary data.</text>
</comment>